<organism evidence="2 3">
    <name type="scientific">Babesia ovis</name>
    <dbReference type="NCBI Taxonomy" id="5869"/>
    <lineage>
        <taxon>Eukaryota</taxon>
        <taxon>Sar</taxon>
        <taxon>Alveolata</taxon>
        <taxon>Apicomplexa</taxon>
        <taxon>Aconoidasida</taxon>
        <taxon>Piroplasmida</taxon>
        <taxon>Babesiidae</taxon>
        <taxon>Babesia</taxon>
    </lineage>
</organism>
<reference evidence="2" key="1">
    <citation type="submission" date="2019-12" db="EMBL/GenBank/DDBJ databases">
        <title>Genome sequence of Babesia ovis.</title>
        <authorList>
            <person name="Yamagishi J."/>
            <person name="Sevinc F."/>
            <person name="Xuan X."/>
        </authorList>
    </citation>
    <scope>NUCLEOTIDE SEQUENCE</scope>
    <source>
        <strain evidence="2">Selcuk</strain>
    </source>
</reference>
<evidence type="ECO:0000256" key="1">
    <source>
        <dbReference type="SAM" id="SignalP"/>
    </source>
</evidence>
<keyword evidence="1" id="KW-0732">Signal</keyword>
<dbReference type="AlphaFoldDB" id="A0A9W5TBU7"/>
<evidence type="ECO:0000313" key="3">
    <source>
        <dbReference type="Proteomes" id="UP001057455"/>
    </source>
</evidence>
<accession>A0A9W5TBU7</accession>
<dbReference type="EMBL" id="BLIY01000016">
    <property type="protein sequence ID" value="GFE54486.1"/>
    <property type="molecule type" value="Genomic_DNA"/>
</dbReference>
<feature type="chain" id="PRO_5040946188" evidence="1">
    <location>
        <begin position="20"/>
        <end position="315"/>
    </location>
</feature>
<sequence length="315" mass="35111">MCVIRWLLLAFSVNIGAIGECRHTSDIQRHVSPVSFFGFRKDASPVVGVIQTLSVTSPEELHCPTQLTVRVHKAILDVLEDNGVAQSSPMSHICSETLRSKCLDHRSCSVAISDCTSVDKTNIIGPSFKRMFLQYSCELSNTPQPLYDGKLFFEGVSQQFLMIPGSDESSQPKRGDRALQRSLKRCLDSESCRYVTCHDAQLHSGDFNAAANSVCMFVKPDTFRLAGYSVYPNFTGLCTRPKYIHSQDFYEVAKNARSMAHGSFTIAYERTNQFGLDKKYSAWICRGIPTIVPMVGHVVAIPASGHNRNREMPRT</sequence>
<feature type="signal peptide" evidence="1">
    <location>
        <begin position="1"/>
        <end position="19"/>
    </location>
</feature>
<gene>
    <name evidence="2" type="ORF">BaOVIS_018900</name>
</gene>
<dbReference type="Proteomes" id="UP001057455">
    <property type="component" value="Unassembled WGS sequence"/>
</dbReference>
<comment type="caution">
    <text evidence="2">The sequence shown here is derived from an EMBL/GenBank/DDBJ whole genome shotgun (WGS) entry which is preliminary data.</text>
</comment>
<keyword evidence="3" id="KW-1185">Reference proteome</keyword>
<proteinExistence type="predicted"/>
<evidence type="ECO:0000313" key="2">
    <source>
        <dbReference type="EMBL" id="GFE54486.1"/>
    </source>
</evidence>
<dbReference type="OrthoDB" id="365894at2759"/>
<protein>
    <submittedName>
        <fullName evidence="2">Uncharacterized protein</fullName>
    </submittedName>
</protein>
<name>A0A9W5TBU7_BABOV</name>